<dbReference type="WBParaSite" id="TTAC_0000535101-mRNA-1">
    <property type="protein sequence ID" value="TTAC_0000535101-mRNA-1"/>
    <property type="gene ID" value="TTAC_0000535101"/>
</dbReference>
<feature type="compositionally biased region" description="Acidic residues" evidence="1">
    <location>
        <begin position="51"/>
        <end position="64"/>
    </location>
</feature>
<evidence type="ECO:0000256" key="1">
    <source>
        <dbReference type="SAM" id="MobiDB-lite"/>
    </source>
</evidence>
<accession>A0A0R3WX61</accession>
<dbReference type="Proteomes" id="UP000274429">
    <property type="component" value="Unassembled WGS sequence"/>
</dbReference>
<evidence type="ECO:0000313" key="3">
    <source>
        <dbReference type="EMBL" id="VDM26743.1"/>
    </source>
</evidence>
<name>A0A0R3WX61_HYDTA</name>
<organism evidence="5">
    <name type="scientific">Hydatigena taeniaeformis</name>
    <name type="common">Feline tapeworm</name>
    <name type="synonym">Taenia taeniaeformis</name>
    <dbReference type="NCBI Taxonomy" id="6205"/>
    <lineage>
        <taxon>Eukaryota</taxon>
        <taxon>Metazoa</taxon>
        <taxon>Spiralia</taxon>
        <taxon>Lophotrochozoa</taxon>
        <taxon>Platyhelminthes</taxon>
        <taxon>Cestoda</taxon>
        <taxon>Eucestoda</taxon>
        <taxon>Cyclophyllidea</taxon>
        <taxon>Taeniidae</taxon>
        <taxon>Hydatigera</taxon>
    </lineage>
</organism>
<dbReference type="EMBL" id="UYWX01007099">
    <property type="protein sequence ID" value="VDM26743.1"/>
    <property type="molecule type" value="Genomic_DNA"/>
</dbReference>
<feature type="signal peptide" evidence="2">
    <location>
        <begin position="1"/>
        <end position="24"/>
    </location>
</feature>
<proteinExistence type="predicted"/>
<gene>
    <name evidence="3" type="ORF">TTAC_LOCUS5336</name>
</gene>
<keyword evidence="4" id="KW-1185">Reference proteome</keyword>
<feature type="chain" id="PRO_5043133025" evidence="2">
    <location>
        <begin position="25"/>
        <end position="128"/>
    </location>
</feature>
<reference evidence="5" key="1">
    <citation type="submission" date="2017-02" db="UniProtKB">
        <authorList>
            <consortium name="WormBaseParasite"/>
        </authorList>
    </citation>
    <scope>IDENTIFICATION</scope>
</reference>
<keyword evidence="2" id="KW-0732">Signal</keyword>
<evidence type="ECO:0000313" key="5">
    <source>
        <dbReference type="WBParaSite" id="TTAC_0000535101-mRNA-1"/>
    </source>
</evidence>
<evidence type="ECO:0000313" key="4">
    <source>
        <dbReference type="Proteomes" id="UP000274429"/>
    </source>
</evidence>
<evidence type="ECO:0000256" key="2">
    <source>
        <dbReference type="SAM" id="SignalP"/>
    </source>
</evidence>
<dbReference type="AlphaFoldDB" id="A0A0R3WX61"/>
<sequence length="128" mass="14008">MQSPSAPFCLLILSLLVASSHVSAAVLPDGEAVPKLEKDLFEVADILDNEEAAEAGEEEEEEEVVEKTSETDHRADVLVPAGWGSLRRRIGGAFRRVGDGIRRVFRGPWKICIPSCPKGGRRPRSWDA</sequence>
<reference evidence="3 4" key="2">
    <citation type="submission" date="2018-11" db="EMBL/GenBank/DDBJ databases">
        <authorList>
            <consortium name="Pathogen Informatics"/>
        </authorList>
    </citation>
    <scope>NUCLEOTIDE SEQUENCE [LARGE SCALE GENOMIC DNA]</scope>
</reference>
<protein>
    <submittedName>
        <fullName evidence="3 5">Uncharacterized protein</fullName>
    </submittedName>
</protein>
<feature type="region of interest" description="Disordered" evidence="1">
    <location>
        <begin position="51"/>
        <end position="71"/>
    </location>
</feature>